<reference evidence="3" key="1">
    <citation type="journal article" date="2019" name="Int. J. Syst. Evol. Microbiol.">
        <title>The Global Catalogue of Microorganisms (GCM) 10K type strain sequencing project: providing services to taxonomists for standard genome sequencing and annotation.</title>
        <authorList>
            <consortium name="The Broad Institute Genomics Platform"/>
            <consortium name="The Broad Institute Genome Sequencing Center for Infectious Disease"/>
            <person name="Wu L."/>
            <person name="Ma J."/>
        </authorList>
    </citation>
    <scope>NUCLEOTIDE SEQUENCE [LARGE SCALE GENOMIC DNA]</scope>
    <source>
        <strain evidence="3">CCUG 62982</strain>
    </source>
</reference>
<evidence type="ECO:0008006" key="4">
    <source>
        <dbReference type="Google" id="ProtNLM"/>
    </source>
</evidence>
<keyword evidence="1" id="KW-0472">Membrane</keyword>
<name>A0ABW3H614_9SPHN</name>
<protein>
    <recommendedName>
        <fullName evidence="4">SURF1-like protein</fullName>
    </recommendedName>
</protein>
<keyword evidence="1" id="KW-0812">Transmembrane</keyword>
<sequence length="190" mass="21767">MRWLPFTAVTCLVVGVLWFALFFTERSWTFAERPVVAPLDKVAADPEGVFRKSLDDYGLHLVRPQTMFDILVNGRKLPPDEDDSYNPGKPGQLFAGRSIREYGVLGMPFGWSTEYGDVVYYRTDRETVYSALNAYGHDQARRANGGDVFQGTTFPFWMYLWGWLWVAGVGLAIWLWLRVQAKIREETGIL</sequence>
<evidence type="ECO:0000256" key="1">
    <source>
        <dbReference type="SAM" id="Phobius"/>
    </source>
</evidence>
<accession>A0ABW3H614</accession>
<dbReference type="RefSeq" id="WP_264944065.1">
    <property type="nucleotide sequence ID" value="NZ_JAPDRA010000004.1"/>
</dbReference>
<organism evidence="2 3">
    <name type="scientific">Sphingomonas canadensis</name>
    <dbReference type="NCBI Taxonomy" id="1219257"/>
    <lineage>
        <taxon>Bacteria</taxon>
        <taxon>Pseudomonadati</taxon>
        <taxon>Pseudomonadota</taxon>
        <taxon>Alphaproteobacteria</taxon>
        <taxon>Sphingomonadales</taxon>
        <taxon>Sphingomonadaceae</taxon>
        <taxon>Sphingomonas</taxon>
    </lineage>
</organism>
<gene>
    <name evidence="2" type="ORF">ACFQ1E_10780</name>
</gene>
<evidence type="ECO:0000313" key="2">
    <source>
        <dbReference type="EMBL" id="MFD0946823.1"/>
    </source>
</evidence>
<dbReference type="EMBL" id="JBHTJG010000004">
    <property type="protein sequence ID" value="MFD0946823.1"/>
    <property type="molecule type" value="Genomic_DNA"/>
</dbReference>
<dbReference type="Proteomes" id="UP001596977">
    <property type="component" value="Unassembled WGS sequence"/>
</dbReference>
<feature type="transmembrane region" description="Helical" evidence="1">
    <location>
        <begin position="156"/>
        <end position="177"/>
    </location>
</feature>
<proteinExistence type="predicted"/>
<evidence type="ECO:0000313" key="3">
    <source>
        <dbReference type="Proteomes" id="UP001596977"/>
    </source>
</evidence>
<keyword evidence="3" id="KW-1185">Reference proteome</keyword>
<comment type="caution">
    <text evidence="2">The sequence shown here is derived from an EMBL/GenBank/DDBJ whole genome shotgun (WGS) entry which is preliminary data.</text>
</comment>
<keyword evidence="1" id="KW-1133">Transmembrane helix</keyword>